<dbReference type="Proteomes" id="UP000186341">
    <property type="component" value="Unassembled WGS sequence"/>
</dbReference>
<name>A0A1U7NG77_9FIRM</name>
<evidence type="ECO:0000313" key="1">
    <source>
        <dbReference type="EMBL" id="OLU39900.1"/>
    </source>
</evidence>
<gene>
    <name evidence="1" type="ORF">BO222_05965</name>
</gene>
<protein>
    <submittedName>
        <fullName evidence="1">Uncharacterized protein</fullName>
    </submittedName>
</protein>
<dbReference type="GeneID" id="82202750"/>
<dbReference type="RefSeq" id="WP_075819279.1">
    <property type="nucleotide sequence ID" value="NZ_CAJUTZ010000009.1"/>
</dbReference>
<accession>A0A1U7NG77</accession>
<evidence type="ECO:0000313" key="2">
    <source>
        <dbReference type="Proteomes" id="UP000186341"/>
    </source>
</evidence>
<dbReference type="AlphaFoldDB" id="A0A1U7NG77"/>
<sequence>MFVQLICKDRNEKEMNELYEVLAALCHREGIQIEDKGSHVEILACPQGKIVVTEEDGNMILSANTRHAGAGFHAFVVDLFKDIQEEVPLGEYELIDDLEYANDEDFHRLHHVYENELDYVKNLILTDSDFRKKNYLYDETYFLPIEDENKVMTSTGFMDRKEFMNKEIEDLMDDFYVWNDWDRDARFYRNAALTLLAKEGRGIYSKMNEETEKTANEIADYLEIAHEKDPDLKLPVKEYTELVDLLDRENKLKDALPMDREAIQYRTREVYHLFEDARVVAPGTAERSYDPSQQSVNLMAPYTNEGEWSWLIQASKQPAILPDAKDLMEEKPEIFKGKTIWMDTYEEDGIHNINAVIRQDEEYLYIHAITNNSKDVPYLQECIRLSGFAH</sequence>
<keyword evidence="2" id="KW-1185">Reference proteome</keyword>
<organism evidence="1 2">
    <name type="scientific">Ileibacterium valens</name>
    <dbReference type="NCBI Taxonomy" id="1862668"/>
    <lineage>
        <taxon>Bacteria</taxon>
        <taxon>Bacillati</taxon>
        <taxon>Bacillota</taxon>
        <taxon>Erysipelotrichia</taxon>
        <taxon>Erysipelotrichales</taxon>
        <taxon>Erysipelotrichaceae</taxon>
        <taxon>Ileibacterium</taxon>
    </lineage>
</organism>
<dbReference type="OrthoDB" id="1700332at2"/>
<comment type="caution">
    <text evidence="1">The sequence shown here is derived from an EMBL/GenBank/DDBJ whole genome shotgun (WGS) entry which is preliminary data.</text>
</comment>
<dbReference type="EMBL" id="MPJW01000122">
    <property type="protein sequence ID" value="OLU39900.1"/>
    <property type="molecule type" value="Genomic_DNA"/>
</dbReference>
<proteinExistence type="predicted"/>
<reference evidence="1 2" key="1">
    <citation type="submission" date="2016-11" db="EMBL/GenBank/DDBJ databases">
        <title>Description of two novel members of the family Erysipelotrichaceae: Ileibacterium lipovorans gen. nov., sp. nov. and Dubosiella newyorkensis, gen. nov., sp. nov.</title>
        <authorList>
            <person name="Cox L.M."/>
            <person name="Sohn J."/>
            <person name="Tyrrell K.L."/>
            <person name="Citron D.M."/>
            <person name="Lawson P.A."/>
            <person name="Patel N.B."/>
            <person name="Iizumi T."/>
            <person name="Perez-Perez G.I."/>
            <person name="Goldstein E.J."/>
            <person name="Blaser M.J."/>
        </authorList>
    </citation>
    <scope>NUCLEOTIDE SEQUENCE [LARGE SCALE GENOMIC DNA]</scope>
    <source>
        <strain evidence="1 2">NYU-BL-A3</strain>
    </source>
</reference>